<dbReference type="Proteomes" id="UP000659223">
    <property type="component" value="Unassembled WGS sequence"/>
</dbReference>
<feature type="compositionally biased region" description="Pro residues" evidence="1">
    <location>
        <begin position="53"/>
        <end position="66"/>
    </location>
</feature>
<gene>
    <name evidence="3" type="ORF">GCM10010324_08190</name>
</gene>
<evidence type="ECO:0000256" key="2">
    <source>
        <dbReference type="SAM" id="Phobius"/>
    </source>
</evidence>
<evidence type="ECO:0000313" key="3">
    <source>
        <dbReference type="EMBL" id="GGX65541.1"/>
    </source>
</evidence>
<organism evidence="3 4">
    <name type="scientific">Streptomyces hiroshimensis</name>
    <dbReference type="NCBI Taxonomy" id="66424"/>
    <lineage>
        <taxon>Bacteria</taxon>
        <taxon>Bacillati</taxon>
        <taxon>Actinomycetota</taxon>
        <taxon>Actinomycetes</taxon>
        <taxon>Kitasatosporales</taxon>
        <taxon>Streptomycetaceae</taxon>
        <taxon>Streptomyces</taxon>
    </lineage>
</organism>
<evidence type="ECO:0000313" key="4">
    <source>
        <dbReference type="Proteomes" id="UP000659223"/>
    </source>
</evidence>
<keyword evidence="4" id="KW-1185">Reference proteome</keyword>
<feature type="region of interest" description="Disordered" evidence="1">
    <location>
        <begin position="43"/>
        <end position="66"/>
    </location>
</feature>
<comment type="caution">
    <text evidence="3">The sequence shown here is derived from an EMBL/GenBank/DDBJ whole genome shotgun (WGS) entry which is preliminary data.</text>
</comment>
<feature type="region of interest" description="Disordered" evidence="1">
    <location>
        <begin position="1"/>
        <end position="21"/>
    </location>
</feature>
<keyword evidence="2" id="KW-1133">Transmembrane helix</keyword>
<feature type="compositionally biased region" description="Basic residues" evidence="1">
    <location>
        <begin position="8"/>
        <end position="20"/>
    </location>
</feature>
<protein>
    <submittedName>
        <fullName evidence="3">Uncharacterized protein</fullName>
    </submittedName>
</protein>
<proteinExistence type="predicted"/>
<evidence type="ECO:0000256" key="1">
    <source>
        <dbReference type="SAM" id="MobiDB-lite"/>
    </source>
</evidence>
<reference evidence="4" key="1">
    <citation type="journal article" date="2019" name="Int. J. Syst. Evol. Microbiol.">
        <title>The Global Catalogue of Microorganisms (GCM) 10K type strain sequencing project: providing services to taxonomists for standard genome sequencing and annotation.</title>
        <authorList>
            <consortium name="The Broad Institute Genomics Platform"/>
            <consortium name="The Broad Institute Genome Sequencing Center for Infectious Disease"/>
            <person name="Wu L."/>
            <person name="Ma J."/>
        </authorList>
    </citation>
    <scope>NUCLEOTIDE SEQUENCE [LARGE SCALE GENOMIC DNA]</scope>
    <source>
        <strain evidence="4">JCM 4586</strain>
    </source>
</reference>
<sequence length="66" mass="7168">MPGDRYYRRGHWVRKPRPKRGTSGAWIGLALAAFLGWGLLNGCTAEQTDTPHGPRPLPSASPAESP</sequence>
<dbReference type="RefSeq" id="WP_190020132.1">
    <property type="nucleotide sequence ID" value="NZ_BMUT01000001.1"/>
</dbReference>
<name>A0ABQ2Y5W2_9ACTN</name>
<accession>A0ABQ2Y5W2</accession>
<keyword evidence="2" id="KW-0472">Membrane</keyword>
<feature type="transmembrane region" description="Helical" evidence="2">
    <location>
        <begin position="21"/>
        <end position="40"/>
    </location>
</feature>
<dbReference type="EMBL" id="BMUT01000001">
    <property type="protein sequence ID" value="GGX65541.1"/>
    <property type="molecule type" value="Genomic_DNA"/>
</dbReference>
<keyword evidence="2" id="KW-0812">Transmembrane</keyword>